<name>A0ABQ1B9Y2_9EURO</name>
<evidence type="ECO:0000313" key="2">
    <source>
        <dbReference type="EMBL" id="GFF97072.1"/>
    </source>
</evidence>
<keyword evidence="3" id="KW-1185">Reference proteome</keyword>
<evidence type="ECO:0000313" key="3">
    <source>
        <dbReference type="Proteomes" id="UP000465266"/>
    </source>
</evidence>
<organism evidence="2 3">
    <name type="scientific">Aspergillus udagawae</name>
    <dbReference type="NCBI Taxonomy" id="91492"/>
    <lineage>
        <taxon>Eukaryota</taxon>
        <taxon>Fungi</taxon>
        <taxon>Dikarya</taxon>
        <taxon>Ascomycota</taxon>
        <taxon>Pezizomycotina</taxon>
        <taxon>Eurotiomycetes</taxon>
        <taxon>Eurotiomycetidae</taxon>
        <taxon>Eurotiales</taxon>
        <taxon>Aspergillaceae</taxon>
        <taxon>Aspergillus</taxon>
        <taxon>Aspergillus subgen. Fumigati</taxon>
    </lineage>
</organism>
<reference evidence="2 3" key="1">
    <citation type="submission" date="2020-01" db="EMBL/GenBank/DDBJ databases">
        <title>Draft genome sequence of Aspergillus udagawae IFM 53868.</title>
        <authorList>
            <person name="Takahashi H."/>
            <person name="Yaguchi T."/>
        </authorList>
    </citation>
    <scope>NUCLEOTIDE SEQUENCE [LARGE SCALE GENOMIC DNA]</scope>
    <source>
        <strain evidence="2 3">IFM 53868</strain>
    </source>
</reference>
<proteinExistence type="predicted"/>
<feature type="compositionally biased region" description="Polar residues" evidence="1">
    <location>
        <begin position="7"/>
        <end position="18"/>
    </location>
</feature>
<dbReference type="EMBL" id="BLKG01000141">
    <property type="protein sequence ID" value="GFF97072.1"/>
    <property type="molecule type" value="Genomic_DNA"/>
</dbReference>
<protein>
    <submittedName>
        <fullName evidence="2">Uncharacterized protein</fullName>
    </submittedName>
</protein>
<comment type="caution">
    <text evidence="2">The sequence shown here is derived from an EMBL/GenBank/DDBJ whole genome shotgun (WGS) entry which is preliminary data.</text>
</comment>
<accession>A0ABQ1B9Y2</accession>
<evidence type="ECO:0000256" key="1">
    <source>
        <dbReference type="SAM" id="MobiDB-lite"/>
    </source>
</evidence>
<sequence>MTRPHLQVNQPATNSTRPSRLWGKPPHPSVSVTTRSLLFTSICSPTSPPPAVLTAGPSPNTRLGTSVLSPTFTFKVGARGRCIPLARPPTTGNSYAPIRQIYNSTSKTISAAQGKMVMMPRKT</sequence>
<dbReference type="Proteomes" id="UP000465266">
    <property type="component" value="Unassembled WGS sequence"/>
</dbReference>
<feature type="region of interest" description="Disordered" evidence="1">
    <location>
        <begin position="1"/>
        <end position="28"/>
    </location>
</feature>
<gene>
    <name evidence="2" type="ORF">IFM53868_08876</name>
</gene>